<dbReference type="GO" id="GO:0051228">
    <property type="term" value="P:mitotic spindle disassembly"/>
    <property type="evidence" value="ECO:0007669"/>
    <property type="project" value="TreeGrafter"/>
</dbReference>
<evidence type="ECO:0000256" key="3">
    <source>
        <dbReference type="ARBA" id="ARBA00022840"/>
    </source>
</evidence>
<dbReference type="InterPro" id="IPR003959">
    <property type="entry name" value="ATPase_AAA_core"/>
</dbReference>
<dbReference type="GO" id="GO:0005524">
    <property type="term" value="F:ATP binding"/>
    <property type="evidence" value="ECO:0007669"/>
    <property type="project" value="UniProtKB-KW"/>
</dbReference>
<feature type="region of interest" description="Disordered" evidence="4">
    <location>
        <begin position="14"/>
        <end position="48"/>
    </location>
</feature>
<dbReference type="GO" id="GO:0005829">
    <property type="term" value="C:cytosol"/>
    <property type="evidence" value="ECO:0007669"/>
    <property type="project" value="TreeGrafter"/>
</dbReference>
<proteinExistence type="predicted"/>
<dbReference type="InterPro" id="IPR027417">
    <property type="entry name" value="P-loop_NTPase"/>
</dbReference>
<evidence type="ECO:0000256" key="2">
    <source>
        <dbReference type="ARBA" id="ARBA00022741"/>
    </source>
</evidence>
<dbReference type="Pfam" id="PF17862">
    <property type="entry name" value="AAA_lid_3"/>
    <property type="match status" value="2"/>
</dbReference>
<dbReference type="Proteomes" id="UP001230188">
    <property type="component" value="Unassembled WGS sequence"/>
</dbReference>
<dbReference type="Gene3D" id="3.40.50.300">
    <property type="entry name" value="P-loop containing nucleotide triphosphate hydrolases"/>
    <property type="match status" value="2"/>
</dbReference>
<dbReference type="AlphaFoldDB" id="A0AAD7U5Y2"/>
<dbReference type="GO" id="GO:0030970">
    <property type="term" value="P:retrograde protein transport, ER to cytosol"/>
    <property type="evidence" value="ECO:0007669"/>
    <property type="project" value="TreeGrafter"/>
</dbReference>
<keyword evidence="1" id="KW-0677">Repeat</keyword>
<dbReference type="PANTHER" id="PTHR23077">
    <property type="entry name" value="AAA-FAMILY ATPASE"/>
    <property type="match status" value="1"/>
</dbReference>
<keyword evidence="2" id="KW-0547">Nucleotide-binding</keyword>
<organism evidence="6 7">
    <name type="scientific">Chrysophaeum taylorii</name>
    <dbReference type="NCBI Taxonomy" id="2483200"/>
    <lineage>
        <taxon>Eukaryota</taxon>
        <taxon>Sar</taxon>
        <taxon>Stramenopiles</taxon>
        <taxon>Ochrophyta</taxon>
        <taxon>Pelagophyceae</taxon>
        <taxon>Pelagomonadales</taxon>
        <taxon>Pelagomonadaceae</taxon>
        <taxon>Chrysophaeum</taxon>
    </lineage>
</organism>
<name>A0AAD7U5Y2_9STRA</name>
<gene>
    <name evidence="6" type="ORF">CTAYLR_007646</name>
</gene>
<feature type="domain" description="AAA+ ATPase" evidence="5">
    <location>
        <begin position="255"/>
        <end position="391"/>
    </location>
</feature>
<dbReference type="FunFam" id="3.40.50.300:FF:000012">
    <property type="entry name" value="Transitional endoplasmic reticulum ATPase"/>
    <property type="match status" value="1"/>
</dbReference>
<dbReference type="FunFam" id="3.40.50.300:FF:000018">
    <property type="entry name" value="Cell division control 48"/>
    <property type="match status" value="1"/>
</dbReference>
<dbReference type="GO" id="GO:0097352">
    <property type="term" value="P:autophagosome maturation"/>
    <property type="evidence" value="ECO:0007669"/>
    <property type="project" value="TreeGrafter"/>
</dbReference>
<sequence length="812" mass="86157">MSASGVVAKVGGASRWVTVPRGGGSKKKKKKKNAPSSSSAKKEDEAPRLPGVYSVRAGVEQFTTGSVITLTEEFLESSNLMPSDVARVHGPRRKTALARVAEGPECSVSAVLGANLGMMSSRSSEVWVAGPIEGVRAAVSVSISSTVEEEAVEDEDAAFEALRPLLADRVVHVGDYVDADKHWIVSAVDDGDLEEAVVGADTEVVLGNSFPMEEEEAFTTYADLGGCEAHIETLREVLELPLHAPGVFAALGVPPPKGALVFGPSGCGKTTLARAAAFESGAHVELVSGSEIMAKKPGEAEEALRAKFASAEARAPAVVVIDEIESVGKKRDKASSEMEKRVTSQLLTLMDGLRPSSGVVVLAATSRPNDLDPALRRFGRLDREIELSVPDEAARLEILLVKTRDVRLDEDVDLKSVADDCHGFVGADIAQLCTEAALLCVKDAVGKRKASADDDEAALDLLAANDLDKLRVRQDHFARALKTCNPASLRESAVEVPDVSWNDVGGLDEVKQELKETVEYPVQFARLYDDFGLPPSKGVLFYGPPGCGKTLIAKAVANECGANFISVKGPELLTMWFGESEANVRSLFDKARAAAPCVLFFDEMDSIAKARSSSAASSDAGDRVMNQILAEIDAVGAKNVFVVGATNRPDILDPAVTRPGRLDQLVQIPLPDVDSRKSVFKAALRKAPVDPDVDLDKLAEATDGFSGADIAEICQRAAKNAVKDAVDAENRGDQPDAAVPYIAKHHFEASMARARRSVPKAEVQRYADFAKSLKTSAKPDANAQAFSFDKGFYDPDALGSIAVDAPDPAASA</sequence>
<dbReference type="GO" id="GO:0016887">
    <property type="term" value="F:ATP hydrolysis activity"/>
    <property type="evidence" value="ECO:0007669"/>
    <property type="project" value="InterPro"/>
</dbReference>
<dbReference type="GO" id="GO:0005634">
    <property type="term" value="C:nucleus"/>
    <property type="evidence" value="ECO:0007669"/>
    <property type="project" value="TreeGrafter"/>
</dbReference>
<evidence type="ECO:0000313" key="6">
    <source>
        <dbReference type="EMBL" id="KAJ8598420.1"/>
    </source>
</evidence>
<dbReference type="SUPFAM" id="SSF52540">
    <property type="entry name" value="P-loop containing nucleoside triphosphate hydrolases"/>
    <property type="match status" value="2"/>
</dbReference>
<protein>
    <recommendedName>
        <fullName evidence="5">AAA+ ATPase domain-containing protein</fullName>
    </recommendedName>
</protein>
<dbReference type="InterPro" id="IPR003960">
    <property type="entry name" value="ATPase_AAA_CS"/>
</dbReference>
<reference evidence="6" key="1">
    <citation type="submission" date="2023-01" db="EMBL/GenBank/DDBJ databases">
        <title>Metagenome sequencing of chrysophaentin producing Chrysophaeum taylorii.</title>
        <authorList>
            <person name="Davison J."/>
            <person name="Bewley C."/>
        </authorList>
    </citation>
    <scope>NUCLEOTIDE SEQUENCE</scope>
    <source>
        <strain evidence="6">NIES-1699</strain>
    </source>
</reference>
<dbReference type="InterPro" id="IPR041569">
    <property type="entry name" value="AAA_lid_3"/>
</dbReference>
<dbReference type="InterPro" id="IPR050168">
    <property type="entry name" value="AAA_ATPase_domain"/>
</dbReference>
<dbReference type="PROSITE" id="PS00674">
    <property type="entry name" value="AAA"/>
    <property type="match status" value="2"/>
</dbReference>
<evidence type="ECO:0000259" key="5">
    <source>
        <dbReference type="SMART" id="SM00382"/>
    </source>
</evidence>
<evidence type="ECO:0000256" key="1">
    <source>
        <dbReference type="ARBA" id="ARBA00022737"/>
    </source>
</evidence>
<dbReference type="GO" id="GO:0031593">
    <property type="term" value="F:polyubiquitin modification-dependent protein binding"/>
    <property type="evidence" value="ECO:0007669"/>
    <property type="project" value="TreeGrafter"/>
</dbReference>
<evidence type="ECO:0000256" key="4">
    <source>
        <dbReference type="SAM" id="MobiDB-lite"/>
    </source>
</evidence>
<dbReference type="Pfam" id="PF00004">
    <property type="entry name" value="AAA"/>
    <property type="match status" value="2"/>
</dbReference>
<dbReference type="GO" id="GO:0034098">
    <property type="term" value="C:VCP-NPL4-UFD1 AAA ATPase complex"/>
    <property type="evidence" value="ECO:0007669"/>
    <property type="project" value="TreeGrafter"/>
</dbReference>
<feature type="domain" description="AAA+ ATPase" evidence="5">
    <location>
        <begin position="535"/>
        <end position="672"/>
    </location>
</feature>
<accession>A0AAD7U5Y2</accession>
<dbReference type="PANTHER" id="PTHR23077:SF171">
    <property type="entry name" value="NUCLEAR VALOSIN-CONTAINING PROTEIN-LIKE"/>
    <property type="match status" value="1"/>
</dbReference>
<dbReference type="SMART" id="SM00382">
    <property type="entry name" value="AAA"/>
    <property type="match status" value="2"/>
</dbReference>
<dbReference type="EMBL" id="JAQMWT010000674">
    <property type="protein sequence ID" value="KAJ8598420.1"/>
    <property type="molecule type" value="Genomic_DNA"/>
</dbReference>
<dbReference type="InterPro" id="IPR003593">
    <property type="entry name" value="AAA+_ATPase"/>
</dbReference>
<feature type="compositionally biased region" description="Basic residues" evidence="4">
    <location>
        <begin position="24"/>
        <end position="33"/>
    </location>
</feature>
<dbReference type="Gene3D" id="1.10.8.60">
    <property type="match status" value="2"/>
</dbReference>
<keyword evidence="7" id="KW-1185">Reference proteome</keyword>
<evidence type="ECO:0000313" key="7">
    <source>
        <dbReference type="Proteomes" id="UP001230188"/>
    </source>
</evidence>
<comment type="caution">
    <text evidence="6">The sequence shown here is derived from an EMBL/GenBank/DDBJ whole genome shotgun (WGS) entry which is preliminary data.</text>
</comment>
<keyword evidence="3" id="KW-0067">ATP-binding</keyword>